<protein>
    <submittedName>
        <fullName evidence="3">COP9 signalosome complex subunit 3</fullName>
    </submittedName>
</protein>
<keyword evidence="1" id="KW-0963">Cytoplasm</keyword>
<dbReference type="EMBL" id="MU853753">
    <property type="protein sequence ID" value="KAK3945879.1"/>
    <property type="molecule type" value="Genomic_DNA"/>
</dbReference>
<feature type="domain" description="COP9 signalosome complex subunit 3 N-terminal helical repeats" evidence="2">
    <location>
        <begin position="60"/>
        <end position="294"/>
    </location>
</feature>
<dbReference type="Proteomes" id="UP001303473">
    <property type="component" value="Unassembled WGS sequence"/>
</dbReference>
<dbReference type="PANTHER" id="PTHR10758">
    <property type="entry name" value="26S PROTEASOME NON-ATPASE REGULATORY SUBUNIT 3/COP9 SIGNALOSOME COMPLEX SUBUNIT 3"/>
    <property type="match status" value="1"/>
</dbReference>
<evidence type="ECO:0000259" key="2">
    <source>
        <dbReference type="Pfam" id="PF22788"/>
    </source>
</evidence>
<dbReference type="InterPro" id="IPR050756">
    <property type="entry name" value="CSN3"/>
</dbReference>
<evidence type="ECO:0000256" key="1">
    <source>
        <dbReference type="ARBA" id="ARBA00022490"/>
    </source>
</evidence>
<gene>
    <name evidence="3" type="ORF">QBC46DRAFT_302103</name>
</gene>
<organism evidence="3 4">
    <name type="scientific">Diplogelasinospora grovesii</name>
    <dbReference type="NCBI Taxonomy" id="303347"/>
    <lineage>
        <taxon>Eukaryota</taxon>
        <taxon>Fungi</taxon>
        <taxon>Dikarya</taxon>
        <taxon>Ascomycota</taxon>
        <taxon>Pezizomycotina</taxon>
        <taxon>Sordariomycetes</taxon>
        <taxon>Sordariomycetidae</taxon>
        <taxon>Sordariales</taxon>
        <taxon>Diplogelasinosporaceae</taxon>
        <taxon>Diplogelasinospora</taxon>
    </lineage>
</organism>
<comment type="caution">
    <text evidence="3">The sequence shown here is derived from an EMBL/GenBank/DDBJ whole genome shotgun (WGS) entry which is preliminary data.</text>
</comment>
<dbReference type="GO" id="GO:0008180">
    <property type="term" value="C:COP9 signalosome"/>
    <property type="evidence" value="ECO:0007669"/>
    <property type="project" value="TreeGrafter"/>
</dbReference>
<name>A0AAN6NHI1_9PEZI</name>
<accession>A0AAN6NHI1</accession>
<keyword evidence="4" id="KW-1185">Reference proteome</keyword>
<proteinExistence type="predicted"/>
<dbReference type="PANTHER" id="PTHR10758:SF1">
    <property type="entry name" value="COP9 SIGNALOSOME COMPLEX SUBUNIT 3"/>
    <property type="match status" value="1"/>
</dbReference>
<dbReference type="GO" id="GO:0006511">
    <property type="term" value="P:ubiquitin-dependent protein catabolic process"/>
    <property type="evidence" value="ECO:0007669"/>
    <property type="project" value="TreeGrafter"/>
</dbReference>
<evidence type="ECO:0000313" key="4">
    <source>
        <dbReference type="Proteomes" id="UP001303473"/>
    </source>
</evidence>
<dbReference type="AlphaFoldDB" id="A0AAN6NHI1"/>
<dbReference type="Pfam" id="PF22788">
    <property type="entry name" value="COP9_hel_rpt"/>
    <property type="match status" value="1"/>
</dbReference>
<dbReference type="InterPro" id="IPR055089">
    <property type="entry name" value="COP9_N"/>
</dbReference>
<reference evidence="4" key="1">
    <citation type="journal article" date="2023" name="Mol. Phylogenet. Evol.">
        <title>Genome-scale phylogeny and comparative genomics of the fungal order Sordariales.</title>
        <authorList>
            <person name="Hensen N."/>
            <person name="Bonometti L."/>
            <person name="Westerberg I."/>
            <person name="Brannstrom I.O."/>
            <person name="Guillou S."/>
            <person name="Cros-Aarteil S."/>
            <person name="Calhoun S."/>
            <person name="Haridas S."/>
            <person name="Kuo A."/>
            <person name="Mondo S."/>
            <person name="Pangilinan J."/>
            <person name="Riley R."/>
            <person name="LaButti K."/>
            <person name="Andreopoulos B."/>
            <person name="Lipzen A."/>
            <person name="Chen C."/>
            <person name="Yan M."/>
            <person name="Daum C."/>
            <person name="Ng V."/>
            <person name="Clum A."/>
            <person name="Steindorff A."/>
            <person name="Ohm R.A."/>
            <person name="Martin F."/>
            <person name="Silar P."/>
            <person name="Natvig D.O."/>
            <person name="Lalanne C."/>
            <person name="Gautier V."/>
            <person name="Ament-Velasquez S.L."/>
            <person name="Kruys A."/>
            <person name="Hutchinson M.I."/>
            <person name="Powell A.J."/>
            <person name="Barry K."/>
            <person name="Miller A.N."/>
            <person name="Grigoriev I.V."/>
            <person name="Debuchy R."/>
            <person name="Gladieux P."/>
            <person name="Hiltunen Thoren M."/>
            <person name="Johannesson H."/>
        </authorList>
    </citation>
    <scope>NUCLEOTIDE SEQUENCE [LARGE SCALE GENOMIC DNA]</scope>
    <source>
        <strain evidence="4">CBS 340.73</strain>
    </source>
</reference>
<sequence>MDQCASVLLAFPPATWGEAATPSSDDDDEISYHQAVRQHAQNVDKLIKDGGVLLTPGFAQQLLAVVHPGRHSISYLALLQAVLLLDSSSSSSSRDDGLLANITVFLMTFDARQIRYAGASLSSLLDAVANGGIFPASVAVDLITTCLSRLDPTGSMLTSHHLTLATLAYETDNIEPALPVLERTVVFYPGIKGQPEPSYPCSLSLPPSAYITIESGLTGRLTSTMVLQYDFLCGLCFIQRRSWRQALDALERVMSYPTKDNNSAATTTTTCSKIMTEAHNKWVLVSLLATGRTPPAFPPTTGYGPRKTYAMLGKVYYTVAQAFEQGSAEVLKNEVLQIGQRVFDEEQNGGLLKLVMSHFQRWQILNLREIYTKISLEQLRTETESAEKGGPLDTVEEVEALVREMIEDGMLNAVIEKPADKPAHLVYLGAGDETMTEEEFRQEMMETARRMKELEPLVKATNERLASNKDYLKAVIREQKREKMGVQDMSVDFEAQIEDEDLMGGIMASD</sequence>
<evidence type="ECO:0000313" key="3">
    <source>
        <dbReference type="EMBL" id="KAK3945879.1"/>
    </source>
</evidence>